<name>A0ABQ7KKK4_BRACM</name>
<comment type="caution">
    <text evidence="2">The sequence shown here is derived from an EMBL/GenBank/DDBJ whole genome shotgun (WGS) entry which is preliminary data.</text>
</comment>
<evidence type="ECO:0000256" key="1">
    <source>
        <dbReference type="SAM" id="Phobius"/>
    </source>
</evidence>
<accession>A0ABQ7KKK4</accession>
<dbReference type="EMBL" id="JADBGQ010000009">
    <property type="protein sequence ID" value="KAG5377983.1"/>
    <property type="molecule type" value="Genomic_DNA"/>
</dbReference>
<protein>
    <submittedName>
        <fullName evidence="2">Uncharacterized protein</fullName>
    </submittedName>
</protein>
<evidence type="ECO:0000313" key="4">
    <source>
        <dbReference type="Proteomes" id="UP000823674"/>
    </source>
</evidence>
<organism evidence="2 4">
    <name type="scientific">Brassica rapa subsp. trilocularis</name>
    <dbReference type="NCBI Taxonomy" id="1813537"/>
    <lineage>
        <taxon>Eukaryota</taxon>
        <taxon>Viridiplantae</taxon>
        <taxon>Streptophyta</taxon>
        <taxon>Embryophyta</taxon>
        <taxon>Tracheophyta</taxon>
        <taxon>Spermatophyta</taxon>
        <taxon>Magnoliopsida</taxon>
        <taxon>eudicotyledons</taxon>
        <taxon>Gunneridae</taxon>
        <taxon>Pentapetalae</taxon>
        <taxon>rosids</taxon>
        <taxon>malvids</taxon>
        <taxon>Brassicales</taxon>
        <taxon>Brassicaceae</taxon>
        <taxon>Brassiceae</taxon>
        <taxon>Brassica</taxon>
    </lineage>
</organism>
<proteinExistence type="predicted"/>
<keyword evidence="4" id="KW-1185">Reference proteome</keyword>
<evidence type="ECO:0000313" key="3">
    <source>
        <dbReference type="EMBL" id="KAG5377983.1"/>
    </source>
</evidence>
<sequence length="78" mass="8762">MKPADYIQCSLTLSLYLFQVIVSLFKYSVVYMLGAHCSCLGLSVGLDHTQMACNKKKKDSTSDFYQILKTIADEDTDL</sequence>
<dbReference type="Proteomes" id="UP000823674">
    <property type="component" value="Chromosome A07"/>
</dbReference>
<feature type="transmembrane region" description="Helical" evidence="1">
    <location>
        <begin position="12"/>
        <end position="33"/>
    </location>
</feature>
<gene>
    <name evidence="2" type="primary">SC292g500020.1_BraROA</name>
    <name evidence="3" type="synonym">A07g501580.1_BraROA</name>
    <name evidence="3" type="ORF">IGI04_025826</name>
    <name evidence="2" type="ORF">IGI04_042994</name>
</gene>
<reference evidence="2 4" key="1">
    <citation type="submission" date="2021-03" db="EMBL/GenBank/DDBJ databases">
        <authorList>
            <person name="King G.J."/>
            <person name="Bancroft I."/>
            <person name="Baten A."/>
            <person name="Bloomfield J."/>
            <person name="Borpatragohain P."/>
            <person name="He Z."/>
            <person name="Irish N."/>
            <person name="Irwin J."/>
            <person name="Liu K."/>
            <person name="Mauleon R.P."/>
            <person name="Moore J."/>
            <person name="Morris R."/>
            <person name="Ostergaard L."/>
            <person name="Wang B."/>
            <person name="Wells R."/>
        </authorList>
    </citation>
    <scope>NUCLEOTIDE SEQUENCE [LARGE SCALE GENOMIC DNA]</scope>
    <source>
        <strain evidence="2">R-o-18</strain>
        <tissue evidence="2">Leaf</tissue>
    </source>
</reference>
<evidence type="ECO:0000313" key="2">
    <source>
        <dbReference type="EMBL" id="KAG5373686.1"/>
    </source>
</evidence>
<keyword evidence="1" id="KW-0472">Membrane</keyword>
<keyword evidence="1" id="KW-0812">Transmembrane</keyword>
<keyword evidence="1" id="KW-1133">Transmembrane helix</keyword>
<dbReference type="EMBL" id="JADBGQ010000138">
    <property type="protein sequence ID" value="KAG5373686.1"/>
    <property type="molecule type" value="Genomic_DNA"/>
</dbReference>